<sequence>MDGESLDNNAWTRAYENELGIKVKNVWTTDEAQYQNKMNVTIASGDLPDLMFVSPAQFQQLLESDQIEDLTTAYDQYASPFLRKIMEQDANGLMKKAATVDGKMMGITGFGSIEQGTPVIWLRTDWLEQADLPEPTSFDDILNIAEAFKKNHSGAYGIGLNKDLFGGLATIEGIANAYHAYPKIWLKDDSGKLVYGSVQPEMKQTLATLQDMYKRGLIDKEFGVKDGNKIAEDIMNNKIGLIYANFWHPLWPLQEAMNMNSADGMTWKPYPVLSADDQVASPSTTIPVTGYYVIKKGYKHPEAAIKLANLQLKNAWSDEAQAELYNTDKDQTPFYLYPTISMEPPSKNLEAGIAVTEAYQAKDFSKLNEEQKGYYDNVLAYLDNNDIKSFGNALIFGPGGSEMEVLKKYVEENRMKIGEFYGAPVPTQQMKQATLDKLELETFTKIIVGESPIDEFDSFVEKWHKLGGDEITNEINEWNAAQ</sequence>
<dbReference type="CDD" id="cd13580">
    <property type="entry name" value="PBP2_AlgQ_like_1"/>
    <property type="match status" value="1"/>
</dbReference>
<dbReference type="SUPFAM" id="SSF53850">
    <property type="entry name" value="Periplasmic binding protein-like II"/>
    <property type="match status" value="1"/>
</dbReference>
<keyword evidence="3" id="KW-1185">Reference proteome</keyword>
<proteinExistence type="predicted"/>
<keyword evidence="1" id="KW-0732">Signal</keyword>
<comment type="caution">
    <text evidence="2">The sequence shown here is derived from an EMBL/GenBank/DDBJ whole genome shotgun (WGS) entry which is preliminary data.</text>
</comment>
<reference evidence="2 3" key="1">
    <citation type="submission" date="2017-08" db="EMBL/GenBank/DDBJ databases">
        <title>Substantial Increase in Enzyme Production by Combined Drug-Resistance Mutations in Paenibacillus agaridevorans.</title>
        <authorList>
            <person name="Tanaka Y."/>
            <person name="Funane K."/>
            <person name="Hosaka T."/>
            <person name="Shiwa Y."/>
            <person name="Fujita N."/>
            <person name="Miyazaki T."/>
            <person name="Yoshikawa H."/>
            <person name="Murakami K."/>
            <person name="Kasahara K."/>
            <person name="Inaoka T."/>
            <person name="Hiraga Y."/>
            <person name="Ochi K."/>
        </authorList>
    </citation>
    <scope>NUCLEOTIDE SEQUENCE [LARGE SCALE GENOMIC DNA]</scope>
    <source>
        <strain evidence="2 3">T-3040</strain>
    </source>
</reference>
<evidence type="ECO:0000313" key="2">
    <source>
        <dbReference type="EMBL" id="GBG07439.1"/>
    </source>
</evidence>
<name>A0A2R5EP55_9BACL</name>
<dbReference type="Gene3D" id="3.40.190.10">
    <property type="entry name" value="Periplasmic binding protein-like II"/>
    <property type="match status" value="3"/>
</dbReference>
<dbReference type="InterPro" id="IPR050490">
    <property type="entry name" value="Bact_solute-bd_prot1"/>
</dbReference>
<dbReference type="EMBL" id="BDQX01000097">
    <property type="protein sequence ID" value="GBG07439.1"/>
    <property type="molecule type" value="Genomic_DNA"/>
</dbReference>
<protein>
    <submittedName>
        <fullName evidence="2">ABC transporter substrate-binding protein</fullName>
    </submittedName>
</protein>
<evidence type="ECO:0000256" key="1">
    <source>
        <dbReference type="ARBA" id="ARBA00022729"/>
    </source>
</evidence>
<gene>
    <name evidence="2" type="ORF">PAT3040_01990</name>
</gene>
<accession>A0A2R5EP55</accession>
<evidence type="ECO:0000313" key="3">
    <source>
        <dbReference type="Proteomes" id="UP000245202"/>
    </source>
</evidence>
<dbReference type="Proteomes" id="UP000245202">
    <property type="component" value="Unassembled WGS sequence"/>
</dbReference>
<dbReference type="PANTHER" id="PTHR43649">
    <property type="entry name" value="ARABINOSE-BINDING PROTEIN-RELATED"/>
    <property type="match status" value="1"/>
</dbReference>
<dbReference type="PANTHER" id="PTHR43649:SF33">
    <property type="entry name" value="POLYGALACTURONAN_RHAMNOGALACTURONAN-BINDING PROTEIN YTCQ"/>
    <property type="match status" value="1"/>
</dbReference>
<dbReference type="AlphaFoldDB" id="A0A2R5EP55"/>
<organism evidence="2 3">
    <name type="scientific">Paenibacillus agaridevorans</name>
    <dbReference type="NCBI Taxonomy" id="171404"/>
    <lineage>
        <taxon>Bacteria</taxon>
        <taxon>Bacillati</taxon>
        <taxon>Bacillota</taxon>
        <taxon>Bacilli</taxon>
        <taxon>Bacillales</taxon>
        <taxon>Paenibacillaceae</taxon>
        <taxon>Paenibacillus</taxon>
    </lineage>
</organism>